<organism evidence="1 2">
    <name type="scientific">Penicillium angulare</name>
    <dbReference type="NCBI Taxonomy" id="116970"/>
    <lineage>
        <taxon>Eukaryota</taxon>
        <taxon>Fungi</taxon>
        <taxon>Dikarya</taxon>
        <taxon>Ascomycota</taxon>
        <taxon>Pezizomycotina</taxon>
        <taxon>Eurotiomycetes</taxon>
        <taxon>Eurotiomycetidae</taxon>
        <taxon>Eurotiales</taxon>
        <taxon>Aspergillaceae</taxon>
        <taxon>Penicillium</taxon>
    </lineage>
</organism>
<evidence type="ECO:0000313" key="2">
    <source>
        <dbReference type="Proteomes" id="UP001149165"/>
    </source>
</evidence>
<comment type="caution">
    <text evidence="1">The sequence shown here is derived from an EMBL/GenBank/DDBJ whole genome shotgun (WGS) entry which is preliminary data.</text>
</comment>
<dbReference type="AlphaFoldDB" id="A0A9W9K1M2"/>
<gene>
    <name evidence="1" type="ORF">N7456_012388</name>
</gene>
<keyword evidence="2" id="KW-1185">Reference proteome</keyword>
<name>A0A9W9K1M2_9EURO</name>
<reference evidence="1" key="1">
    <citation type="submission" date="2022-11" db="EMBL/GenBank/DDBJ databases">
        <authorList>
            <person name="Petersen C."/>
        </authorList>
    </citation>
    <scope>NUCLEOTIDE SEQUENCE</scope>
    <source>
        <strain evidence="1">IBT 30069</strain>
    </source>
</reference>
<protein>
    <submittedName>
        <fullName evidence="1">Uncharacterized protein</fullName>
    </submittedName>
</protein>
<proteinExistence type="predicted"/>
<evidence type="ECO:0000313" key="1">
    <source>
        <dbReference type="EMBL" id="KAJ5088772.1"/>
    </source>
</evidence>
<reference evidence="1" key="2">
    <citation type="journal article" date="2023" name="IMA Fungus">
        <title>Comparative genomic study of the Penicillium genus elucidates a diverse pangenome and 15 lateral gene transfer events.</title>
        <authorList>
            <person name="Petersen C."/>
            <person name="Sorensen T."/>
            <person name="Nielsen M.R."/>
            <person name="Sondergaard T.E."/>
            <person name="Sorensen J.L."/>
            <person name="Fitzpatrick D.A."/>
            <person name="Frisvad J.C."/>
            <person name="Nielsen K.L."/>
        </authorList>
    </citation>
    <scope>NUCLEOTIDE SEQUENCE</scope>
    <source>
        <strain evidence="1">IBT 30069</strain>
    </source>
</reference>
<dbReference type="Proteomes" id="UP001149165">
    <property type="component" value="Unassembled WGS sequence"/>
</dbReference>
<accession>A0A9W9K1M2</accession>
<sequence>MDRWVYISVGTSRHPGHMSGTIEYECTTRDDKEHIPCEAILHTMPLMICARIFGFSSLGTVTKLPG</sequence>
<dbReference type="EMBL" id="JAPQKH010000007">
    <property type="protein sequence ID" value="KAJ5088772.1"/>
    <property type="molecule type" value="Genomic_DNA"/>
</dbReference>